<dbReference type="SUPFAM" id="SSF52374">
    <property type="entry name" value="Nucleotidylyl transferase"/>
    <property type="match status" value="1"/>
</dbReference>
<dbReference type="Proteomes" id="UP001147700">
    <property type="component" value="Unassembled WGS sequence"/>
</dbReference>
<comment type="similarity">
    <text evidence="14">Belongs to the ribF family.</text>
</comment>
<dbReference type="InterPro" id="IPR002606">
    <property type="entry name" value="Riboflavin_kinase_bac"/>
</dbReference>
<gene>
    <name evidence="16" type="primary">ribF</name>
    <name evidence="16" type="ORF">OJ962_09780</name>
</gene>
<evidence type="ECO:0000256" key="3">
    <source>
        <dbReference type="ARBA" id="ARBA00022630"/>
    </source>
</evidence>
<name>A0ABT4RGW2_9ACTN</name>
<keyword evidence="7 14" id="KW-0547">Nucleotide-binding</keyword>
<evidence type="ECO:0000256" key="6">
    <source>
        <dbReference type="ARBA" id="ARBA00022695"/>
    </source>
</evidence>
<evidence type="ECO:0000259" key="15">
    <source>
        <dbReference type="SMART" id="SM00904"/>
    </source>
</evidence>
<evidence type="ECO:0000256" key="4">
    <source>
        <dbReference type="ARBA" id="ARBA00022643"/>
    </source>
</evidence>
<comment type="catalytic activity">
    <reaction evidence="13 14">
        <text>FMN + ATP + H(+) = FAD + diphosphate</text>
        <dbReference type="Rhea" id="RHEA:17237"/>
        <dbReference type="ChEBI" id="CHEBI:15378"/>
        <dbReference type="ChEBI" id="CHEBI:30616"/>
        <dbReference type="ChEBI" id="CHEBI:33019"/>
        <dbReference type="ChEBI" id="CHEBI:57692"/>
        <dbReference type="ChEBI" id="CHEBI:58210"/>
        <dbReference type="EC" id="2.7.7.2"/>
    </reaction>
</comment>
<comment type="catalytic activity">
    <reaction evidence="12 14">
        <text>riboflavin + ATP = FMN + ADP + H(+)</text>
        <dbReference type="Rhea" id="RHEA:14357"/>
        <dbReference type="ChEBI" id="CHEBI:15378"/>
        <dbReference type="ChEBI" id="CHEBI:30616"/>
        <dbReference type="ChEBI" id="CHEBI:57986"/>
        <dbReference type="ChEBI" id="CHEBI:58210"/>
        <dbReference type="ChEBI" id="CHEBI:456216"/>
        <dbReference type="EC" id="2.7.1.26"/>
    </reaction>
</comment>
<comment type="caution">
    <text evidence="16">The sequence shown here is derived from an EMBL/GenBank/DDBJ whole genome shotgun (WGS) entry which is preliminary data.</text>
</comment>
<comment type="pathway">
    <text evidence="1 14">Cofactor biosynthesis; FAD biosynthesis; FAD from FMN: step 1/1.</text>
</comment>
<evidence type="ECO:0000256" key="11">
    <source>
        <dbReference type="ARBA" id="ARBA00023268"/>
    </source>
</evidence>
<dbReference type="GO" id="GO:0003919">
    <property type="term" value="F:FMN adenylyltransferase activity"/>
    <property type="evidence" value="ECO:0007669"/>
    <property type="project" value="UniProtKB-EC"/>
</dbReference>
<keyword evidence="11" id="KW-0511">Multifunctional enzyme</keyword>
<dbReference type="Gene3D" id="2.40.30.30">
    <property type="entry name" value="Riboflavin kinase-like"/>
    <property type="match status" value="1"/>
</dbReference>
<comment type="pathway">
    <text evidence="2 14">Cofactor biosynthesis; FMN biosynthesis; FMN from riboflavin (ATP route): step 1/1.</text>
</comment>
<dbReference type="InterPro" id="IPR023468">
    <property type="entry name" value="Riboflavin_kinase"/>
</dbReference>
<keyword evidence="4 14" id="KW-0288">FMN</keyword>
<keyword evidence="3 14" id="KW-0285">Flavoprotein</keyword>
<dbReference type="InterPro" id="IPR014729">
    <property type="entry name" value="Rossmann-like_a/b/a_fold"/>
</dbReference>
<dbReference type="InterPro" id="IPR015864">
    <property type="entry name" value="FAD_synthase"/>
</dbReference>
<dbReference type="Gene3D" id="3.40.50.620">
    <property type="entry name" value="HUPs"/>
    <property type="match status" value="1"/>
</dbReference>
<dbReference type="SMART" id="SM00904">
    <property type="entry name" value="Flavokinase"/>
    <property type="match status" value="1"/>
</dbReference>
<evidence type="ECO:0000313" key="16">
    <source>
        <dbReference type="EMBL" id="MDA0137787.1"/>
    </source>
</evidence>
<dbReference type="EC" id="2.7.1.26" evidence="14"/>
<dbReference type="Pfam" id="PF01687">
    <property type="entry name" value="Flavokinase"/>
    <property type="match status" value="1"/>
</dbReference>
<evidence type="ECO:0000256" key="1">
    <source>
        <dbReference type="ARBA" id="ARBA00004726"/>
    </source>
</evidence>
<evidence type="ECO:0000256" key="12">
    <source>
        <dbReference type="ARBA" id="ARBA00047880"/>
    </source>
</evidence>
<keyword evidence="17" id="KW-1185">Reference proteome</keyword>
<accession>A0ABT4RGW2</accession>
<protein>
    <recommendedName>
        <fullName evidence="14">Riboflavin biosynthesis protein</fullName>
    </recommendedName>
    <domain>
        <recommendedName>
            <fullName evidence="14">Riboflavin kinase</fullName>
            <ecNumber evidence="14">2.7.1.26</ecNumber>
        </recommendedName>
        <alternativeName>
            <fullName evidence="14">Flavokinase</fullName>
        </alternativeName>
    </domain>
    <domain>
        <recommendedName>
            <fullName evidence="14">FMN adenylyltransferase</fullName>
            <ecNumber evidence="14">2.7.7.2</ecNumber>
        </recommendedName>
        <alternativeName>
            <fullName evidence="14">FAD pyrophosphorylase</fullName>
        </alternativeName>
        <alternativeName>
            <fullName evidence="14">FAD synthase</fullName>
        </alternativeName>
    </domain>
</protein>
<evidence type="ECO:0000256" key="8">
    <source>
        <dbReference type="ARBA" id="ARBA00022777"/>
    </source>
</evidence>
<dbReference type="EC" id="2.7.7.2" evidence="14"/>
<keyword evidence="6 14" id="KW-0548">Nucleotidyltransferase</keyword>
<evidence type="ECO:0000256" key="5">
    <source>
        <dbReference type="ARBA" id="ARBA00022679"/>
    </source>
</evidence>
<dbReference type="EMBL" id="JAPCID010000011">
    <property type="protein sequence ID" value="MDA0137787.1"/>
    <property type="molecule type" value="Genomic_DNA"/>
</dbReference>
<dbReference type="GO" id="GO:0008531">
    <property type="term" value="F:riboflavin kinase activity"/>
    <property type="evidence" value="ECO:0007669"/>
    <property type="project" value="UniProtKB-EC"/>
</dbReference>
<feature type="domain" description="Riboflavin kinase" evidence="15">
    <location>
        <begin position="167"/>
        <end position="292"/>
    </location>
</feature>
<dbReference type="PANTHER" id="PTHR22749:SF6">
    <property type="entry name" value="RIBOFLAVIN KINASE"/>
    <property type="match status" value="1"/>
</dbReference>
<dbReference type="PIRSF" id="PIRSF004491">
    <property type="entry name" value="FAD_Synth"/>
    <property type="match status" value="1"/>
</dbReference>
<sequence>MKTVWLPDATPRERRLAVGEFDGVHVGHRAVIDGADSVLTFEPHPRTVVAPQAAPKLLTTLEQKADLIAGLGVDELIVIPFDGERMAQTAQDFIDHELIERLGATWVSVGENFRFGNRARGDAALLSEQTAFTTRVSRLVELDGEIVSSTHIRGLIAGGQVAEAARFLGAPFETRGIVAHGDKRGRTLGYPTANLVPDPALAVPDHGIYACLATVPGMGQWTAAVSIGVRPTFVTGRGLLVEAFLLDFEGDLYGRELRLQFIDRIRGEKRFDTVEALIEQMGRDVDEIARLV</sequence>
<reference evidence="16" key="1">
    <citation type="submission" date="2022-10" db="EMBL/GenBank/DDBJ databases">
        <title>The WGS of Solirubrobacter sp. CPCC 204708.</title>
        <authorList>
            <person name="Jiang Z."/>
        </authorList>
    </citation>
    <scope>NUCLEOTIDE SEQUENCE</scope>
    <source>
        <strain evidence="16">CPCC 204708</strain>
    </source>
</reference>
<dbReference type="PANTHER" id="PTHR22749">
    <property type="entry name" value="RIBOFLAVIN KINASE/FMN ADENYLYLTRANSFERASE"/>
    <property type="match status" value="1"/>
</dbReference>
<evidence type="ECO:0000313" key="17">
    <source>
        <dbReference type="Proteomes" id="UP001147700"/>
    </source>
</evidence>
<evidence type="ECO:0000256" key="7">
    <source>
        <dbReference type="ARBA" id="ARBA00022741"/>
    </source>
</evidence>
<dbReference type="SUPFAM" id="SSF82114">
    <property type="entry name" value="Riboflavin kinase-like"/>
    <property type="match status" value="1"/>
</dbReference>
<evidence type="ECO:0000256" key="10">
    <source>
        <dbReference type="ARBA" id="ARBA00022840"/>
    </source>
</evidence>
<keyword evidence="5 14" id="KW-0808">Transferase</keyword>
<keyword evidence="8 14" id="KW-0418">Kinase</keyword>
<evidence type="ECO:0000256" key="13">
    <source>
        <dbReference type="ARBA" id="ARBA00049494"/>
    </source>
</evidence>
<dbReference type="InterPro" id="IPR023465">
    <property type="entry name" value="Riboflavin_kinase_dom_sf"/>
</dbReference>
<dbReference type="CDD" id="cd02064">
    <property type="entry name" value="FAD_synthetase_N"/>
    <property type="match status" value="1"/>
</dbReference>
<evidence type="ECO:0000256" key="9">
    <source>
        <dbReference type="ARBA" id="ARBA00022827"/>
    </source>
</evidence>
<keyword evidence="10 14" id="KW-0067">ATP-binding</keyword>
<organism evidence="16 17">
    <name type="scientific">Solirubrobacter deserti</name>
    <dbReference type="NCBI Taxonomy" id="2282478"/>
    <lineage>
        <taxon>Bacteria</taxon>
        <taxon>Bacillati</taxon>
        <taxon>Actinomycetota</taxon>
        <taxon>Thermoleophilia</taxon>
        <taxon>Solirubrobacterales</taxon>
        <taxon>Solirubrobacteraceae</taxon>
        <taxon>Solirubrobacter</taxon>
    </lineage>
</organism>
<dbReference type="RefSeq" id="WP_202952946.1">
    <property type="nucleotide sequence ID" value="NZ_JAPCID010000011.1"/>
</dbReference>
<proteinExistence type="inferred from homology"/>
<dbReference type="InterPro" id="IPR015865">
    <property type="entry name" value="Riboflavin_kinase_bac/euk"/>
</dbReference>
<keyword evidence="9 14" id="KW-0274">FAD</keyword>
<evidence type="ECO:0000256" key="2">
    <source>
        <dbReference type="ARBA" id="ARBA00005201"/>
    </source>
</evidence>
<dbReference type="NCBIfam" id="TIGR00083">
    <property type="entry name" value="ribF"/>
    <property type="match status" value="1"/>
</dbReference>
<evidence type="ECO:0000256" key="14">
    <source>
        <dbReference type="PIRNR" id="PIRNR004491"/>
    </source>
</evidence>
<dbReference type="Pfam" id="PF06574">
    <property type="entry name" value="FAD_syn"/>
    <property type="match status" value="1"/>
</dbReference>